<reference evidence="2 3" key="1">
    <citation type="submission" date="2019-08" db="EMBL/GenBank/DDBJ databases">
        <authorList>
            <person name="Peeters C."/>
        </authorList>
    </citation>
    <scope>NUCLEOTIDE SEQUENCE [LARGE SCALE GENOMIC DNA]</scope>
    <source>
        <strain evidence="2 3">LMG 31010</strain>
    </source>
</reference>
<dbReference type="InterPro" id="IPR002110">
    <property type="entry name" value="Ankyrin_rpt"/>
</dbReference>
<dbReference type="SUPFAM" id="SSF48403">
    <property type="entry name" value="Ankyrin repeat"/>
    <property type="match status" value="1"/>
</dbReference>
<feature type="repeat" description="ANK" evidence="1">
    <location>
        <begin position="7"/>
        <end position="39"/>
    </location>
</feature>
<dbReference type="PROSITE" id="PS50297">
    <property type="entry name" value="ANK_REP_REGION"/>
    <property type="match status" value="1"/>
</dbReference>
<gene>
    <name evidence="2" type="ORF">PCO31010_02160</name>
</gene>
<name>A0A5E4UP72_9BURK</name>
<dbReference type="Proteomes" id="UP000343335">
    <property type="component" value="Unassembled WGS sequence"/>
</dbReference>
<dbReference type="Gene3D" id="1.25.40.20">
    <property type="entry name" value="Ankyrin repeat-containing domain"/>
    <property type="match status" value="1"/>
</dbReference>
<keyword evidence="1" id="KW-0040">ANK repeat</keyword>
<evidence type="ECO:0000313" key="2">
    <source>
        <dbReference type="EMBL" id="VVE01334.1"/>
    </source>
</evidence>
<evidence type="ECO:0000313" key="3">
    <source>
        <dbReference type="Proteomes" id="UP000343335"/>
    </source>
</evidence>
<proteinExistence type="predicted"/>
<protein>
    <submittedName>
        <fullName evidence="2">Uncharacterized protein</fullName>
    </submittedName>
</protein>
<accession>A0A5E4UP72</accession>
<dbReference type="AlphaFoldDB" id="A0A5E4UP72"/>
<sequence>MLNLRAHGETPMFYAARLQRLATLRLLIDAGADPAIADDRGRDCVDIARERKLPSDILEMLVALKARMPRAED</sequence>
<organism evidence="2 3">
    <name type="scientific">Pandoraea commovens</name>
    <dbReference type="NCBI Taxonomy" id="2508289"/>
    <lineage>
        <taxon>Bacteria</taxon>
        <taxon>Pseudomonadati</taxon>
        <taxon>Pseudomonadota</taxon>
        <taxon>Betaproteobacteria</taxon>
        <taxon>Burkholderiales</taxon>
        <taxon>Burkholderiaceae</taxon>
        <taxon>Pandoraea</taxon>
    </lineage>
</organism>
<dbReference type="InterPro" id="IPR036770">
    <property type="entry name" value="Ankyrin_rpt-contain_sf"/>
</dbReference>
<evidence type="ECO:0000256" key="1">
    <source>
        <dbReference type="PROSITE-ProRule" id="PRU00023"/>
    </source>
</evidence>
<dbReference type="Pfam" id="PF00023">
    <property type="entry name" value="Ank"/>
    <property type="match status" value="1"/>
</dbReference>
<dbReference type="SMART" id="SM00248">
    <property type="entry name" value="ANK"/>
    <property type="match status" value="1"/>
</dbReference>
<dbReference type="PROSITE" id="PS50088">
    <property type="entry name" value="ANK_REPEAT"/>
    <property type="match status" value="1"/>
</dbReference>
<dbReference type="EMBL" id="CABPSA010000003">
    <property type="protein sequence ID" value="VVE01334.1"/>
    <property type="molecule type" value="Genomic_DNA"/>
</dbReference>
<dbReference type="RefSeq" id="WP_174984624.1">
    <property type="nucleotide sequence ID" value="NZ_CABPSA010000003.1"/>
</dbReference>